<sequence length="36" mass="4416">MILITPPRYQRAQQQEPWKNQVKTHLHLKLKLDHLI</sequence>
<name>A0A4Y7KEV9_PAPSO</name>
<dbReference type="Gramene" id="RZC70499">
    <property type="protein sequence ID" value="RZC70499"/>
    <property type="gene ID" value="C5167_033691"/>
</dbReference>
<reference evidence="1 2" key="1">
    <citation type="journal article" date="2018" name="Science">
        <title>The opium poppy genome and morphinan production.</title>
        <authorList>
            <person name="Guo L."/>
            <person name="Winzer T."/>
            <person name="Yang X."/>
            <person name="Li Y."/>
            <person name="Ning Z."/>
            <person name="He Z."/>
            <person name="Teodor R."/>
            <person name="Lu Y."/>
            <person name="Bowser T.A."/>
            <person name="Graham I.A."/>
            <person name="Ye K."/>
        </authorList>
    </citation>
    <scope>NUCLEOTIDE SEQUENCE [LARGE SCALE GENOMIC DNA]</scope>
    <source>
        <strain evidence="2">cv. HN1</strain>
        <tissue evidence="1">Leaves</tissue>
    </source>
</reference>
<dbReference type="Proteomes" id="UP000316621">
    <property type="component" value="Chromosome 7"/>
</dbReference>
<protein>
    <submittedName>
        <fullName evidence="1">Uncharacterized protein</fullName>
    </submittedName>
</protein>
<proteinExistence type="predicted"/>
<accession>A0A4Y7KEV9</accession>
<evidence type="ECO:0000313" key="2">
    <source>
        <dbReference type="Proteomes" id="UP000316621"/>
    </source>
</evidence>
<evidence type="ECO:0000313" key="1">
    <source>
        <dbReference type="EMBL" id="RZC70499.1"/>
    </source>
</evidence>
<gene>
    <name evidence="1" type="ORF">C5167_033691</name>
</gene>
<keyword evidence="2" id="KW-1185">Reference proteome</keyword>
<dbReference type="EMBL" id="CM010721">
    <property type="protein sequence ID" value="RZC70499.1"/>
    <property type="molecule type" value="Genomic_DNA"/>
</dbReference>
<dbReference type="AlphaFoldDB" id="A0A4Y7KEV9"/>
<organism evidence="1 2">
    <name type="scientific">Papaver somniferum</name>
    <name type="common">Opium poppy</name>
    <dbReference type="NCBI Taxonomy" id="3469"/>
    <lineage>
        <taxon>Eukaryota</taxon>
        <taxon>Viridiplantae</taxon>
        <taxon>Streptophyta</taxon>
        <taxon>Embryophyta</taxon>
        <taxon>Tracheophyta</taxon>
        <taxon>Spermatophyta</taxon>
        <taxon>Magnoliopsida</taxon>
        <taxon>Ranunculales</taxon>
        <taxon>Papaveraceae</taxon>
        <taxon>Papaveroideae</taxon>
        <taxon>Papaver</taxon>
    </lineage>
</organism>